<keyword evidence="2" id="KW-1133">Transmembrane helix</keyword>
<dbReference type="Proteomes" id="UP000033375">
    <property type="component" value="Unassembled WGS sequence"/>
</dbReference>
<sequence length="302" mass="34341">MTTEDKKPFKSQEGQTDQQPDQKENNLVSQEENPQELQSEAKRGWIKLITFSLLAAFVAGLIGGGVGYLWGQSFKSEADTRRYKRLERAKAEAKDTETGFITEKDRVVFTFSLKDLGLLKYNNKDGHGLTADQIVNTYGLASGVDYEKKGIKLSWDRSKSSKSQSVTMYFEKSGDNYYLKHVQAYALGEFQDKQKLEDEDEDEDEKDTDNSKDYKLTNEEFKSLKKGDSKTGKGGTPLSELLKKHGQSIQIETENDITANGEKYISNRVIAKVFYEVDDDYKTLRFLAQPNGEFLYIGTERD</sequence>
<dbReference type="AlphaFoldDB" id="A0AB34SC57"/>
<feature type="compositionally biased region" description="Acidic residues" evidence="1">
    <location>
        <begin position="197"/>
        <end position="207"/>
    </location>
</feature>
<keyword evidence="2" id="KW-0812">Transmembrane</keyword>
<reference evidence="3 4" key="1">
    <citation type="submission" date="2015-02" db="EMBL/GenBank/DDBJ databases">
        <title>Evolution of amylase-binding proteins of oral streptococcal species.</title>
        <authorList>
            <person name="Haase E.M."/>
        </authorList>
    </citation>
    <scope>NUCLEOTIDE SEQUENCE [LARGE SCALE GENOMIC DNA]</scope>
    <source>
        <strain evidence="4">UB10712</strain>
    </source>
</reference>
<evidence type="ECO:0000256" key="2">
    <source>
        <dbReference type="SAM" id="Phobius"/>
    </source>
</evidence>
<evidence type="ECO:0000256" key="1">
    <source>
        <dbReference type="SAM" id="MobiDB-lite"/>
    </source>
</evidence>
<keyword evidence="2" id="KW-0472">Membrane</keyword>
<comment type="caution">
    <text evidence="3">The sequence shown here is derived from an EMBL/GenBank/DDBJ whole genome shotgun (WGS) entry which is preliminary data.</text>
</comment>
<feature type="region of interest" description="Disordered" evidence="1">
    <location>
        <begin position="1"/>
        <end position="36"/>
    </location>
</feature>
<organism evidence="3 4">
    <name type="scientific">Streptococcus gordonii</name>
    <dbReference type="NCBI Taxonomy" id="1302"/>
    <lineage>
        <taxon>Bacteria</taxon>
        <taxon>Bacillati</taxon>
        <taxon>Bacillota</taxon>
        <taxon>Bacilli</taxon>
        <taxon>Lactobacillales</taxon>
        <taxon>Streptococcaceae</taxon>
        <taxon>Streptococcus</taxon>
    </lineage>
</organism>
<evidence type="ECO:0008006" key="5">
    <source>
        <dbReference type="Google" id="ProtNLM"/>
    </source>
</evidence>
<evidence type="ECO:0000313" key="4">
    <source>
        <dbReference type="Proteomes" id="UP000033375"/>
    </source>
</evidence>
<feature type="transmembrane region" description="Helical" evidence="2">
    <location>
        <begin position="48"/>
        <end position="70"/>
    </location>
</feature>
<dbReference type="RefSeq" id="WP_045634468.1">
    <property type="nucleotide sequence ID" value="NZ_JYGN01000002.1"/>
</dbReference>
<feature type="compositionally biased region" description="Polar residues" evidence="1">
    <location>
        <begin position="12"/>
        <end position="36"/>
    </location>
</feature>
<feature type="compositionally biased region" description="Basic and acidic residues" evidence="1">
    <location>
        <begin position="208"/>
        <end position="218"/>
    </location>
</feature>
<name>A0AB34SC57_STRGN</name>
<accession>A0AB34SC57</accession>
<evidence type="ECO:0000313" key="3">
    <source>
        <dbReference type="EMBL" id="KJQ66034.1"/>
    </source>
</evidence>
<feature type="region of interest" description="Disordered" evidence="1">
    <location>
        <begin position="193"/>
        <end position="218"/>
    </location>
</feature>
<dbReference type="EMBL" id="JYGN01000002">
    <property type="protein sequence ID" value="KJQ66034.1"/>
    <property type="molecule type" value="Genomic_DNA"/>
</dbReference>
<feature type="compositionally biased region" description="Basic and acidic residues" evidence="1">
    <location>
        <begin position="1"/>
        <end position="10"/>
    </location>
</feature>
<gene>
    <name evidence="3" type="ORF">TZ88_00728</name>
</gene>
<proteinExistence type="predicted"/>
<protein>
    <recommendedName>
        <fullName evidence="5">Lipoprotein</fullName>
    </recommendedName>
</protein>